<proteinExistence type="predicted"/>
<dbReference type="EMBL" id="CM037624">
    <property type="protein sequence ID" value="KAH8011416.1"/>
    <property type="molecule type" value="Genomic_DNA"/>
</dbReference>
<name>A0ACB8FXE7_9SAUR</name>
<accession>A0ACB8FXE7</accession>
<protein>
    <submittedName>
        <fullName evidence="1">Uncharacterized protein</fullName>
    </submittedName>
</protein>
<keyword evidence="2" id="KW-1185">Reference proteome</keyword>
<gene>
    <name evidence="1" type="ORF">K3G42_022513</name>
</gene>
<reference evidence="1" key="1">
    <citation type="submission" date="2021-08" db="EMBL/GenBank/DDBJ databases">
        <title>The first chromosome-level gecko genome reveals the dynamic sex chromosomes of Neotropical dwarf geckos (Sphaerodactylidae: Sphaerodactylus).</title>
        <authorList>
            <person name="Pinto B.J."/>
            <person name="Keating S.E."/>
            <person name="Gamble T."/>
        </authorList>
    </citation>
    <scope>NUCLEOTIDE SEQUENCE</scope>
    <source>
        <strain evidence="1">TG3544</strain>
    </source>
</reference>
<evidence type="ECO:0000313" key="1">
    <source>
        <dbReference type="EMBL" id="KAH8011416.1"/>
    </source>
</evidence>
<comment type="caution">
    <text evidence="1">The sequence shown here is derived from an EMBL/GenBank/DDBJ whole genome shotgun (WGS) entry which is preliminary data.</text>
</comment>
<evidence type="ECO:0000313" key="2">
    <source>
        <dbReference type="Proteomes" id="UP000827872"/>
    </source>
</evidence>
<dbReference type="Proteomes" id="UP000827872">
    <property type="component" value="Linkage Group LG11"/>
</dbReference>
<organism evidence="1 2">
    <name type="scientific">Sphaerodactylus townsendi</name>
    <dbReference type="NCBI Taxonomy" id="933632"/>
    <lineage>
        <taxon>Eukaryota</taxon>
        <taxon>Metazoa</taxon>
        <taxon>Chordata</taxon>
        <taxon>Craniata</taxon>
        <taxon>Vertebrata</taxon>
        <taxon>Euteleostomi</taxon>
        <taxon>Lepidosauria</taxon>
        <taxon>Squamata</taxon>
        <taxon>Bifurcata</taxon>
        <taxon>Gekkota</taxon>
        <taxon>Sphaerodactylidae</taxon>
        <taxon>Sphaerodactylus</taxon>
    </lineage>
</organism>
<sequence length="215" mass="23064">MLLKKVGGSQGRGVCLRGVGERPTEFSQLPSGKLRKGGKYLFFWPNLPPSPASCLQEVVWTRTPLPPASLQYDLTRWHTAGAQSGLLACSFFKKKRMHTTFAPQKRQLPGLPCACGGTTVGGGREGGGQHQLLPLPISPLERWEWDPLMPLWGTCANRFSSLIDGPQLGPASEQRLPPCSVNYEGAKARGRGGAAALSLCAHAWALQHLGALGVS</sequence>